<dbReference type="RefSeq" id="WP_129218576.1">
    <property type="nucleotide sequence ID" value="NZ_QYBC01000005.1"/>
</dbReference>
<proteinExistence type="predicted"/>
<keyword evidence="2" id="KW-1185">Reference proteome</keyword>
<reference evidence="1 2" key="2">
    <citation type="submission" date="2019-02" db="EMBL/GenBank/DDBJ databases">
        <title>'Lichenibacterium ramalinii' gen. nov. sp. nov., 'Lichenibacterium minor' gen. nov. sp. nov.</title>
        <authorList>
            <person name="Pankratov T."/>
        </authorList>
    </citation>
    <scope>NUCLEOTIDE SEQUENCE [LARGE SCALE GENOMIC DNA]</scope>
    <source>
        <strain evidence="1 2">RmlP001</strain>
    </source>
</reference>
<dbReference type="EMBL" id="QYBC01000005">
    <property type="protein sequence ID" value="RYB06065.1"/>
    <property type="molecule type" value="Genomic_DNA"/>
</dbReference>
<evidence type="ECO:0000313" key="1">
    <source>
        <dbReference type="EMBL" id="RYB06065.1"/>
    </source>
</evidence>
<comment type="caution">
    <text evidence="1">The sequence shown here is derived from an EMBL/GenBank/DDBJ whole genome shotgun (WGS) entry which is preliminary data.</text>
</comment>
<dbReference type="OrthoDB" id="7889158at2"/>
<dbReference type="Proteomes" id="UP000289411">
    <property type="component" value="Unassembled WGS sequence"/>
</dbReference>
<reference evidence="1 2" key="1">
    <citation type="submission" date="2018-09" db="EMBL/GenBank/DDBJ databases">
        <authorList>
            <person name="Grouzdev D.S."/>
            <person name="Krutkina M.S."/>
        </authorList>
    </citation>
    <scope>NUCLEOTIDE SEQUENCE [LARGE SCALE GENOMIC DNA]</scope>
    <source>
        <strain evidence="1 2">RmlP001</strain>
    </source>
</reference>
<organism evidence="1 2">
    <name type="scientific">Lichenibacterium ramalinae</name>
    <dbReference type="NCBI Taxonomy" id="2316527"/>
    <lineage>
        <taxon>Bacteria</taxon>
        <taxon>Pseudomonadati</taxon>
        <taxon>Pseudomonadota</taxon>
        <taxon>Alphaproteobacteria</taxon>
        <taxon>Hyphomicrobiales</taxon>
        <taxon>Lichenihabitantaceae</taxon>
        <taxon>Lichenibacterium</taxon>
    </lineage>
</organism>
<dbReference type="AlphaFoldDB" id="A0A4V1RIX3"/>
<accession>A0A4V1RIX3</accession>
<evidence type="ECO:0000313" key="2">
    <source>
        <dbReference type="Proteomes" id="UP000289411"/>
    </source>
</evidence>
<gene>
    <name evidence="1" type="ORF">D3272_07690</name>
</gene>
<protein>
    <recommendedName>
        <fullName evidence="3">Addiction module protein</fullName>
    </recommendedName>
</protein>
<sequence>MSSLVDHAVERLRALPPEVQDEVARVLLQLTGEDQPHYRLTTEDVADLDAADAEIARGALATDDQIRAVWAKHGP</sequence>
<evidence type="ECO:0008006" key="3">
    <source>
        <dbReference type="Google" id="ProtNLM"/>
    </source>
</evidence>
<name>A0A4V1RIX3_9HYPH</name>